<proteinExistence type="inferred from homology"/>
<dbReference type="HAMAP" id="MF_01185">
    <property type="entry name" value="FliW"/>
    <property type="match status" value="1"/>
</dbReference>
<dbReference type="PANTHER" id="PTHR39190">
    <property type="entry name" value="FLAGELLAR ASSEMBLY FACTOR FLIW"/>
    <property type="match status" value="1"/>
</dbReference>
<dbReference type="GO" id="GO:0044780">
    <property type="term" value="P:bacterial-type flagellum assembly"/>
    <property type="evidence" value="ECO:0007669"/>
    <property type="project" value="InterPro"/>
</dbReference>
<gene>
    <name evidence="4" type="ORF">MNBD_NITROSPINAE03-1092</name>
</gene>
<name>A0A3B1C1M2_9ZZZZ</name>
<dbReference type="InterPro" id="IPR024046">
    <property type="entry name" value="Flagellar_assmbl_FliW_dom_sf"/>
</dbReference>
<dbReference type="EMBL" id="UOGB01000114">
    <property type="protein sequence ID" value="VAX18503.1"/>
    <property type="molecule type" value="Genomic_DNA"/>
</dbReference>
<keyword evidence="2" id="KW-1005">Bacterial flagellum biogenesis</keyword>
<evidence type="ECO:0000256" key="1">
    <source>
        <dbReference type="ARBA" id="ARBA00022490"/>
    </source>
</evidence>
<dbReference type="Pfam" id="PF02623">
    <property type="entry name" value="FliW"/>
    <property type="match status" value="1"/>
</dbReference>
<keyword evidence="3" id="KW-0810">Translation regulation</keyword>
<dbReference type="PANTHER" id="PTHR39190:SF1">
    <property type="entry name" value="FLAGELLAR ASSEMBLY FACTOR FLIW"/>
    <property type="match status" value="1"/>
</dbReference>
<evidence type="ECO:0008006" key="5">
    <source>
        <dbReference type="Google" id="ProtNLM"/>
    </source>
</evidence>
<sequence>MKIVSGKIGEIEIDPAKIITFADGVIGFPDFKRYVELEFLENSPLKLLQAVDSSDLGFIMINPLLFEPDYVADITMDDLKSLNTDKPEQLVTMVLVTIPEDPYEMTANLQGPVIINMNSRLAVQIVNHNQKYSTKHRILKTDQQPLSAK</sequence>
<evidence type="ECO:0000256" key="2">
    <source>
        <dbReference type="ARBA" id="ARBA00022795"/>
    </source>
</evidence>
<dbReference type="InterPro" id="IPR003775">
    <property type="entry name" value="Flagellar_assembly_factor_FliW"/>
</dbReference>
<keyword evidence="1" id="KW-0963">Cytoplasm</keyword>
<accession>A0A3B1C1M2</accession>
<protein>
    <recommendedName>
        <fullName evidence="5">Flagellar assembly factor FliW</fullName>
    </recommendedName>
</protein>
<evidence type="ECO:0000313" key="4">
    <source>
        <dbReference type="EMBL" id="VAX18503.1"/>
    </source>
</evidence>
<dbReference type="AlphaFoldDB" id="A0A3B1C1M2"/>
<evidence type="ECO:0000256" key="3">
    <source>
        <dbReference type="ARBA" id="ARBA00022845"/>
    </source>
</evidence>
<dbReference type="GO" id="GO:0006417">
    <property type="term" value="P:regulation of translation"/>
    <property type="evidence" value="ECO:0007669"/>
    <property type="project" value="UniProtKB-KW"/>
</dbReference>
<organism evidence="4">
    <name type="scientific">hydrothermal vent metagenome</name>
    <dbReference type="NCBI Taxonomy" id="652676"/>
    <lineage>
        <taxon>unclassified sequences</taxon>
        <taxon>metagenomes</taxon>
        <taxon>ecological metagenomes</taxon>
    </lineage>
</organism>
<dbReference type="Gene3D" id="2.30.290.10">
    <property type="entry name" value="BH3618-like"/>
    <property type="match status" value="1"/>
</dbReference>
<dbReference type="SUPFAM" id="SSF141457">
    <property type="entry name" value="BH3618-like"/>
    <property type="match status" value="1"/>
</dbReference>
<reference evidence="4" key="1">
    <citation type="submission" date="2018-06" db="EMBL/GenBank/DDBJ databases">
        <authorList>
            <person name="Zhirakovskaya E."/>
        </authorList>
    </citation>
    <scope>NUCLEOTIDE SEQUENCE</scope>
</reference>